<protein>
    <submittedName>
        <fullName evidence="2">Uncharacterized protein</fullName>
    </submittedName>
</protein>
<evidence type="ECO:0000313" key="3">
    <source>
        <dbReference type="Proteomes" id="UP001174909"/>
    </source>
</evidence>
<sequence length="113" mass="12982">MSWKTYTNTLQLHSFLWQMISWKECLKRSEVFVAGEGASLLPMSSFRQEEKSAVAEKGLLKCHHHSHSQCRRPSHHSPSQCRRPSHHSPSHAADQSLPECGRTKAFIFIWAVK</sequence>
<gene>
    <name evidence="2" type="ORF">GBAR_LOCUS30853</name>
</gene>
<organism evidence="2 3">
    <name type="scientific">Geodia barretti</name>
    <name type="common">Barrett's horny sponge</name>
    <dbReference type="NCBI Taxonomy" id="519541"/>
    <lineage>
        <taxon>Eukaryota</taxon>
        <taxon>Metazoa</taxon>
        <taxon>Porifera</taxon>
        <taxon>Demospongiae</taxon>
        <taxon>Heteroscleromorpha</taxon>
        <taxon>Tetractinellida</taxon>
        <taxon>Astrophorina</taxon>
        <taxon>Geodiidae</taxon>
        <taxon>Geodia</taxon>
    </lineage>
</organism>
<reference evidence="2" key="1">
    <citation type="submission" date="2023-03" db="EMBL/GenBank/DDBJ databases">
        <authorList>
            <person name="Steffen K."/>
            <person name="Cardenas P."/>
        </authorList>
    </citation>
    <scope>NUCLEOTIDE SEQUENCE</scope>
</reference>
<evidence type="ECO:0000256" key="1">
    <source>
        <dbReference type="SAM" id="MobiDB-lite"/>
    </source>
</evidence>
<evidence type="ECO:0000313" key="2">
    <source>
        <dbReference type="EMBL" id="CAI8056616.1"/>
    </source>
</evidence>
<dbReference type="AlphaFoldDB" id="A0AA35U0X7"/>
<keyword evidence="3" id="KW-1185">Reference proteome</keyword>
<name>A0AA35U0X7_GEOBA</name>
<comment type="caution">
    <text evidence="2">The sequence shown here is derived from an EMBL/GenBank/DDBJ whole genome shotgun (WGS) entry which is preliminary data.</text>
</comment>
<proteinExistence type="predicted"/>
<accession>A0AA35U0X7</accession>
<feature type="region of interest" description="Disordered" evidence="1">
    <location>
        <begin position="65"/>
        <end position="96"/>
    </location>
</feature>
<dbReference type="Proteomes" id="UP001174909">
    <property type="component" value="Unassembled WGS sequence"/>
</dbReference>
<dbReference type="EMBL" id="CASHTH010004375">
    <property type="protein sequence ID" value="CAI8056616.1"/>
    <property type="molecule type" value="Genomic_DNA"/>
</dbReference>
<feature type="compositionally biased region" description="Basic residues" evidence="1">
    <location>
        <begin position="65"/>
        <end position="75"/>
    </location>
</feature>